<dbReference type="EMBL" id="JACLAG010000050">
    <property type="protein sequence ID" value="MBC2623123.1"/>
    <property type="molecule type" value="Genomic_DNA"/>
</dbReference>
<protein>
    <submittedName>
        <fullName evidence="1">50S ribosomal protein L16</fullName>
    </submittedName>
</protein>
<evidence type="ECO:0000313" key="1">
    <source>
        <dbReference type="EMBL" id="MBC2623123.1"/>
    </source>
</evidence>
<dbReference type="GO" id="GO:0005840">
    <property type="term" value="C:ribosome"/>
    <property type="evidence" value="ECO:0007669"/>
    <property type="project" value="UniProtKB-KW"/>
</dbReference>
<proteinExistence type="predicted"/>
<keyword evidence="1" id="KW-0687">Ribonucleoprotein</keyword>
<gene>
    <name evidence="1" type="primary">rplP</name>
    <name evidence="1" type="ORF">H7I73_26255</name>
</gene>
<comment type="caution">
    <text evidence="1">The sequence shown here is derived from an EMBL/GenBank/DDBJ whole genome shotgun (WGS) entry which is preliminary data.</text>
</comment>
<evidence type="ECO:0000313" key="2">
    <source>
        <dbReference type="Proteomes" id="UP000548504"/>
    </source>
</evidence>
<dbReference type="Proteomes" id="UP000548504">
    <property type="component" value="Unassembled WGS sequence"/>
</dbReference>
<sequence>AFKLAAAKLPIKTTFVTKTVM</sequence>
<name>A0A7X1BU37_9ENTR</name>
<keyword evidence="1" id="KW-0689">Ribosomal protein</keyword>
<organism evidence="1 2">
    <name type="scientific">Citrobacter cronae</name>
    <dbReference type="NCBI Taxonomy" id="1748967"/>
    <lineage>
        <taxon>Bacteria</taxon>
        <taxon>Pseudomonadati</taxon>
        <taxon>Pseudomonadota</taxon>
        <taxon>Gammaproteobacteria</taxon>
        <taxon>Enterobacterales</taxon>
        <taxon>Enterobacteriaceae</taxon>
        <taxon>Citrobacter</taxon>
        <taxon>Citrobacter freundii complex</taxon>
    </lineage>
</organism>
<reference evidence="1 2" key="1">
    <citation type="submission" date="2020-08" db="EMBL/GenBank/DDBJ databases">
        <title>Emergence and comparative genomics analysis of Citrobacter in Fennec fox imported from North Africa to China.</title>
        <authorList>
            <person name="Zheng B."/>
        </authorList>
    </citation>
    <scope>NUCLEOTIDE SEQUENCE [LARGE SCALE GENOMIC DNA]</scope>
    <source>
        <strain evidence="1 2">FF141</strain>
    </source>
</reference>
<dbReference type="AlphaFoldDB" id="A0A7X1BU37"/>
<feature type="non-terminal residue" evidence="1">
    <location>
        <position position="1"/>
    </location>
</feature>
<accession>A0A7X1BU37</accession>